<protein>
    <submittedName>
        <fullName evidence="1">Uncharacterized protein</fullName>
    </submittedName>
</protein>
<gene>
    <name evidence="1" type="ORF">PHPALM_4380</name>
</gene>
<proteinExistence type="predicted"/>
<dbReference type="Proteomes" id="UP000237271">
    <property type="component" value="Unassembled WGS sequence"/>
</dbReference>
<keyword evidence="2" id="KW-1185">Reference proteome</keyword>
<name>A0A2P4YJZ7_9STRA</name>
<dbReference type="EMBL" id="NCKW01002143">
    <property type="protein sequence ID" value="POM78128.1"/>
    <property type="molecule type" value="Genomic_DNA"/>
</dbReference>
<evidence type="ECO:0000313" key="1">
    <source>
        <dbReference type="EMBL" id="POM78128.1"/>
    </source>
</evidence>
<accession>A0A2P4YJZ7</accession>
<comment type="caution">
    <text evidence="1">The sequence shown here is derived from an EMBL/GenBank/DDBJ whole genome shotgun (WGS) entry which is preliminary data.</text>
</comment>
<dbReference type="AlphaFoldDB" id="A0A2P4YJZ7"/>
<organism evidence="1 2">
    <name type="scientific">Phytophthora palmivora</name>
    <dbReference type="NCBI Taxonomy" id="4796"/>
    <lineage>
        <taxon>Eukaryota</taxon>
        <taxon>Sar</taxon>
        <taxon>Stramenopiles</taxon>
        <taxon>Oomycota</taxon>
        <taxon>Peronosporomycetes</taxon>
        <taxon>Peronosporales</taxon>
        <taxon>Peronosporaceae</taxon>
        <taxon>Phytophthora</taxon>
    </lineage>
</organism>
<evidence type="ECO:0000313" key="2">
    <source>
        <dbReference type="Proteomes" id="UP000237271"/>
    </source>
</evidence>
<sequence length="98" mass="10841">MQLGDHSIDGEQLKRLGFSTTMSTLATRSFSSISDLNAPRARVGNHFEVVRVYLHLMVLLKFLGFYGNANSAVDIEKFLGFAATLLLRCSSAFHKLSC</sequence>
<reference evidence="1 2" key="1">
    <citation type="journal article" date="2017" name="Genome Biol. Evol.">
        <title>Phytophthora megakarya and P. palmivora, closely related causal agents of cacao black pod rot, underwent increases in genome sizes and gene numbers by different mechanisms.</title>
        <authorList>
            <person name="Ali S.S."/>
            <person name="Shao J."/>
            <person name="Lary D.J."/>
            <person name="Kronmiller B."/>
            <person name="Shen D."/>
            <person name="Strem M.D."/>
            <person name="Amoako-Attah I."/>
            <person name="Akrofi A.Y."/>
            <person name="Begoude B.A."/>
            <person name="Ten Hoopen G.M."/>
            <person name="Coulibaly K."/>
            <person name="Kebe B.I."/>
            <person name="Melnick R.L."/>
            <person name="Guiltinan M.J."/>
            <person name="Tyler B.M."/>
            <person name="Meinhardt L.W."/>
            <person name="Bailey B.A."/>
        </authorList>
    </citation>
    <scope>NUCLEOTIDE SEQUENCE [LARGE SCALE GENOMIC DNA]</scope>
    <source>
        <strain evidence="2">sbr112.9</strain>
    </source>
</reference>